<comment type="similarity">
    <text evidence="2 7">Belongs to the glycosyl hydrolase 3 family.</text>
</comment>
<dbReference type="InterPro" id="IPR002772">
    <property type="entry name" value="Glyco_hydro_3_C"/>
</dbReference>
<proteinExistence type="inferred from homology"/>
<dbReference type="SUPFAM" id="SSF52279">
    <property type="entry name" value="Beta-D-glucan exohydrolase, C-terminal domain"/>
    <property type="match status" value="1"/>
</dbReference>
<evidence type="ECO:0000256" key="4">
    <source>
        <dbReference type="ARBA" id="ARBA00022729"/>
    </source>
</evidence>
<dbReference type="PANTHER" id="PTHR30620:SF16">
    <property type="entry name" value="LYSOSOMAL BETA GLUCOSIDASE"/>
    <property type="match status" value="1"/>
</dbReference>
<dbReference type="GO" id="GO:0008422">
    <property type="term" value="F:beta-glucosidase activity"/>
    <property type="evidence" value="ECO:0000318"/>
    <property type="project" value="GO_Central"/>
</dbReference>
<dbReference type="Gramene" id="Pp3c26_8580V3.4">
    <property type="protein sequence ID" value="Pp3c26_8580V3.4"/>
    <property type="gene ID" value="Pp3c26_8580"/>
</dbReference>
<dbReference type="RefSeq" id="XP_073387833.1">
    <property type="nucleotide sequence ID" value="XM_073531732.1"/>
</dbReference>
<sequence length="637" mass="70352">MAMALTSRLVLVTLVAFLAFHGTRAKQSSVSRDRYRLYQDAKRPVEDRIQDLLSRMTLLEKIGQMTQTERTVTNHTNIREFGLGSILSGGGSAPAENASVFQWDNMTNYFQRAAMSSRLQIPINYGIDAVHGNNNIYGATIFPHNIGLGCTRDSDLVERIGTATALESRATGISYVFAPCIAVCRDPRWGRCYESYSEDPEIVRNMTSLIDGLQGRAPPGWDGPYVESSDRVAACAKHFVGDGGTTDGINGNNTEVSYDELVNIHMKAYKDAIDKGVTTIMASYSSWNGVKMHANHFLLTKVLKEQLGFKGFIISDYMGIDQITDPPGVNYTYSVYAGIQAGLDMIMVPFAYDQFIGNLTQMVKSGLIPMSRIDDAVTRILRVKFQLGLFERPYSDNKLKLSVGHDWHRQLSREAVRKSLVLLKNGIYPGSRLLPLNRHAKKILVVGSHANDIGLQCGGWTIHWQGGFGDITPGTTVLQGIQQAVSPTTEVVYSERAKKSLIKDQDFDYAVVVVGEPPYAESQGDNTNLTIPLMGTHAIRNTCRYVRCVVVIISGRPLVIEPYLPMMDALVAAWLPGTEAGLGIADVLFGAYDFTGKLSRTWFRSVDQLPMNVGDKYYDPLFPFGFGLSMGIDGTRN</sequence>
<dbReference type="OMA" id="PIVQGGH"/>
<dbReference type="EnsemblPlants" id="Pp3c26_8580V3.9">
    <property type="protein sequence ID" value="Pp3c26_8580V3.9"/>
    <property type="gene ID" value="Pp3c26_8580"/>
</dbReference>
<keyword evidence="4 8" id="KW-0732">Signal</keyword>
<dbReference type="FunFam" id="3.20.20.300:FF:000003">
    <property type="entry name" value="Beta-D-glucan exohydrolase isoenzyme ExoI"/>
    <property type="match status" value="1"/>
</dbReference>
<dbReference type="RefSeq" id="XP_024367046.1">
    <property type="nucleotide sequence ID" value="XM_024511278.2"/>
</dbReference>
<dbReference type="RefSeq" id="XP_073387834.1">
    <property type="nucleotide sequence ID" value="XM_073531733.1"/>
</dbReference>
<dbReference type="STRING" id="3218.A0A2K1ICC0"/>
<evidence type="ECO:0000313" key="13">
    <source>
        <dbReference type="Proteomes" id="UP000006727"/>
    </source>
</evidence>
<dbReference type="GO" id="GO:0009251">
    <property type="term" value="P:glucan catabolic process"/>
    <property type="evidence" value="ECO:0000318"/>
    <property type="project" value="GO_Central"/>
</dbReference>
<dbReference type="EnsemblPlants" id="Pp3c26_8580V3.2">
    <property type="protein sequence ID" value="Pp3c26_8580V3.2"/>
    <property type="gene ID" value="Pp3c26_8580"/>
</dbReference>
<keyword evidence="13" id="KW-1185">Reference proteome</keyword>
<evidence type="ECO:0000256" key="8">
    <source>
        <dbReference type="SAM" id="SignalP"/>
    </source>
</evidence>
<evidence type="ECO:0000256" key="6">
    <source>
        <dbReference type="ARBA" id="ARBA00023295"/>
    </source>
</evidence>
<dbReference type="RefSeq" id="XP_024367040.1">
    <property type="nucleotide sequence ID" value="XM_024511272.2"/>
</dbReference>
<dbReference type="InterPro" id="IPR019800">
    <property type="entry name" value="Glyco_hydro_3_AS"/>
</dbReference>
<dbReference type="PANTHER" id="PTHR30620">
    <property type="entry name" value="PERIPLASMIC BETA-GLUCOSIDASE-RELATED"/>
    <property type="match status" value="1"/>
</dbReference>
<name>A0A2K1ICC0_PHYPA</name>
<evidence type="ECO:0000256" key="7">
    <source>
        <dbReference type="RuleBase" id="RU361161"/>
    </source>
</evidence>
<feature type="signal peptide" evidence="8">
    <location>
        <begin position="1"/>
        <end position="25"/>
    </location>
</feature>
<dbReference type="Gene3D" id="3.20.20.300">
    <property type="entry name" value="Glycoside hydrolase, family 3, N-terminal domain"/>
    <property type="match status" value="1"/>
</dbReference>
<reference evidence="11 13" key="2">
    <citation type="journal article" date="2018" name="Plant J.">
        <title>The Physcomitrella patens chromosome-scale assembly reveals moss genome structure and evolution.</title>
        <authorList>
            <person name="Lang D."/>
            <person name="Ullrich K.K."/>
            <person name="Murat F."/>
            <person name="Fuchs J."/>
            <person name="Jenkins J."/>
            <person name="Haas F.B."/>
            <person name="Piednoel M."/>
            <person name="Gundlach H."/>
            <person name="Van Bel M."/>
            <person name="Meyberg R."/>
            <person name="Vives C."/>
            <person name="Morata J."/>
            <person name="Symeonidi A."/>
            <person name="Hiss M."/>
            <person name="Muchero W."/>
            <person name="Kamisugi Y."/>
            <person name="Saleh O."/>
            <person name="Blanc G."/>
            <person name="Decker E.L."/>
            <person name="van Gessel N."/>
            <person name="Grimwood J."/>
            <person name="Hayes R.D."/>
            <person name="Graham S.W."/>
            <person name="Gunter L.E."/>
            <person name="McDaniel S.F."/>
            <person name="Hoernstein S.N.W."/>
            <person name="Larsson A."/>
            <person name="Li F.W."/>
            <person name="Perroud P.F."/>
            <person name="Phillips J."/>
            <person name="Ranjan P."/>
            <person name="Rokshar D.S."/>
            <person name="Rothfels C.J."/>
            <person name="Schneider L."/>
            <person name="Shu S."/>
            <person name="Stevenson D.W."/>
            <person name="Thummler F."/>
            <person name="Tillich M."/>
            <person name="Villarreal Aguilar J.C."/>
            <person name="Widiez T."/>
            <person name="Wong G.K."/>
            <person name="Wymore A."/>
            <person name="Zhang Y."/>
            <person name="Zimmer A.D."/>
            <person name="Quatrano R.S."/>
            <person name="Mayer K.F.X."/>
            <person name="Goodstein D."/>
            <person name="Casacuberta J.M."/>
            <person name="Vandepoele K."/>
            <person name="Reski R."/>
            <person name="Cuming A.C."/>
            <person name="Tuskan G.A."/>
            <person name="Maumus F."/>
            <person name="Salse J."/>
            <person name="Schmutz J."/>
            <person name="Rensing S.A."/>
        </authorList>
    </citation>
    <scope>NUCLEOTIDE SEQUENCE [LARGE SCALE GENOMIC DNA]</scope>
    <source>
        <strain evidence="12 13">cv. Gransden 2004</strain>
    </source>
</reference>
<dbReference type="RefSeq" id="XP_073387830.1">
    <property type="nucleotide sequence ID" value="XM_073531729.1"/>
</dbReference>
<reference evidence="11 13" key="1">
    <citation type="journal article" date="2008" name="Science">
        <title>The Physcomitrella genome reveals evolutionary insights into the conquest of land by plants.</title>
        <authorList>
            <person name="Rensing S."/>
            <person name="Lang D."/>
            <person name="Zimmer A."/>
            <person name="Terry A."/>
            <person name="Salamov A."/>
            <person name="Shapiro H."/>
            <person name="Nishiyama T."/>
            <person name="Perroud P.-F."/>
            <person name="Lindquist E."/>
            <person name="Kamisugi Y."/>
            <person name="Tanahashi T."/>
            <person name="Sakakibara K."/>
            <person name="Fujita T."/>
            <person name="Oishi K."/>
            <person name="Shin-I T."/>
            <person name="Kuroki Y."/>
            <person name="Toyoda A."/>
            <person name="Suzuki Y."/>
            <person name="Hashimoto A."/>
            <person name="Yamaguchi K."/>
            <person name="Sugano A."/>
            <person name="Kohara Y."/>
            <person name="Fujiyama A."/>
            <person name="Anterola A."/>
            <person name="Aoki S."/>
            <person name="Ashton N."/>
            <person name="Barbazuk W.B."/>
            <person name="Barker E."/>
            <person name="Bennetzen J."/>
            <person name="Bezanilla M."/>
            <person name="Blankenship R."/>
            <person name="Cho S.H."/>
            <person name="Dutcher S."/>
            <person name="Estelle M."/>
            <person name="Fawcett J.A."/>
            <person name="Gundlach H."/>
            <person name="Hanada K."/>
            <person name="Heyl A."/>
            <person name="Hicks K.A."/>
            <person name="Hugh J."/>
            <person name="Lohr M."/>
            <person name="Mayer K."/>
            <person name="Melkozernov A."/>
            <person name="Murata T."/>
            <person name="Nelson D."/>
            <person name="Pils B."/>
            <person name="Prigge M."/>
            <person name="Reiss B."/>
            <person name="Renner T."/>
            <person name="Rombauts S."/>
            <person name="Rushton P."/>
            <person name="Sanderfoot A."/>
            <person name="Schween G."/>
            <person name="Shiu S.-H."/>
            <person name="Stueber K."/>
            <person name="Theodoulou F.L."/>
            <person name="Tu H."/>
            <person name="Van de Peer Y."/>
            <person name="Verrier P.J."/>
            <person name="Waters E."/>
            <person name="Wood A."/>
            <person name="Yang L."/>
            <person name="Cove D."/>
            <person name="Cuming A."/>
            <person name="Hasebe M."/>
            <person name="Lucas S."/>
            <person name="Mishler D.B."/>
            <person name="Reski R."/>
            <person name="Grigoriev I."/>
            <person name="Quatrano R.S."/>
            <person name="Boore J.L."/>
        </authorList>
    </citation>
    <scope>NUCLEOTIDE SEQUENCE [LARGE SCALE GENOMIC DNA]</scope>
    <source>
        <strain evidence="12 13">cv. Gransden 2004</strain>
    </source>
</reference>
<evidence type="ECO:0000256" key="3">
    <source>
        <dbReference type="ARBA" id="ARBA00012744"/>
    </source>
</evidence>
<gene>
    <name evidence="12" type="primary">LOC112278141</name>
    <name evidence="11" type="ORF">PHYPA_030404</name>
</gene>
<dbReference type="Gramene" id="Pp3c26_8580V3.2">
    <property type="protein sequence ID" value="Pp3c26_8580V3.2"/>
    <property type="gene ID" value="Pp3c26_8580"/>
</dbReference>
<dbReference type="KEGG" id="ppp:112278141"/>
<dbReference type="Gramene" id="Pp3c26_8580V3.7">
    <property type="protein sequence ID" value="Pp3c26_8580V3.7"/>
    <property type="gene ID" value="Pp3c26_8580"/>
</dbReference>
<dbReference type="RefSeq" id="XP_073387828.1">
    <property type="nucleotide sequence ID" value="XM_073531727.1"/>
</dbReference>
<feature type="domain" description="Glycoside hydrolase family 3 C-terminal" evidence="10">
    <location>
        <begin position="420"/>
        <end position="629"/>
    </location>
</feature>
<comment type="catalytic activity">
    <reaction evidence="1">
        <text>Hydrolysis of terminal, non-reducing beta-D-glucosyl residues with release of beta-D-glucose.</text>
        <dbReference type="EC" id="3.2.1.21"/>
    </reaction>
</comment>
<dbReference type="RefSeq" id="XP_073387832.1">
    <property type="nucleotide sequence ID" value="XM_073531731.1"/>
</dbReference>
<dbReference type="Proteomes" id="UP000006727">
    <property type="component" value="Chromosome 26"/>
</dbReference>
<dbReference type="InterPro" id="IPR001764">
    <property type="entry name" value="Glyco_hydro_3_N"/>
</dbReference>
<evidence type="ECO:0000256" key="2">
    <source>
        <dbReference type="ARBA" id="ARBA00005336"/>
    </source>
</evidence>
<evidence type="ECO:0000259" key="10">
    <source>
        <dbReference type="Pfam" id="PF01915"/>
    </source>
</evidence>
<evidence type="ECO:0000259" key="9">
    <source>
        <dbReference type="Pfam" id="PF00933"/>
    </source>
</evidence>
<dbReference type="Pfam" id="PF00933">
    <property type="entry name" value="Glyco_hydro_3"/>
    <property type="match status" value="1"/>
</dbReference>
<dbReference type="RefSeq" id="XP_024367045.1">
    <property type="nucleotide sequence ID" value="XM_024511277.2"/>
</dbReference>
<organism evidence="11">
    <name type="scientific">Physcomitrium patens</name>
    <name type="common">Spreading-leaved earth moss</name>
    <name type="synonym">Physcomitrella patens</name>
    <dbReference type="NCBI Taxonomy" id="3218"/>
    <lineage>
        <taxon>Eukaryota</taxon>
        <taxon>Viridiplantae</taxon>
        <taxon>Streptophyta</taxon>
        <taxon>Embryophyta</taxon>
        <taxon>Bryophyta</taxon>
        <taxon>Bryophytina</taxon>
        <taxon>Bryopsida</taxon>
        <taxon>Funariidae</taxon>
        <taxon>Funariales</taxon>
        <taxon>Funariaceae</taxon>
        <taxon>Physcomitrium</taxon>
    </lineage>
</organism>
<dbReference type="InterPro" id="IPR036881">
    <property type="entry name" value="Glyco_hydro_3_C_sf"/>
</dbReference>
<dbReference type="EnsemblPlants" id="Pp3c26_8580V3.4">
    <property type="protein sequence ID" value="Pp3c26_8580V3.4"/>
    <property type="gene ID" value="Pp3c26_8580"/>
</dbReference>
<dbReference type="Pfam" id="PF01915">
    <property type="entry name" value="Glyco_hydro_3_C"/>
    <property type="match status" value="1"/>
</dbReference>
<dbReference type="EnsemblPlants" id="Pp3c26_8580V3.1">
    <property type="protein sequence ID" value="Pp3c26_8580V3.1"/>
    <property type="gene ID" value="Pp3c26_8580"/>
</dbReference>
<dbReference type="Gramene" id="Pp3c26_8580V3.8">
    <property type="protein sequence ID" value="Pp3c26_8580V3.8"/>
    <property type="gene ID" value="Pp3c26_8580"/>
</dbReference>
<dbReference type="PROSITE" id="PS00775">
    <property type="entry name" value="GLYCOSYL_HYDROL_F3"/>
    <property type="match status" value="1"/>
</dbReference>
<dbReference type="RefSeq" id="XP_024367041.1">
    <property type="nucleotide sequence ID" value="XM_024511273.2"/>
</dbReference>
<evidence type="ECO:0000256" key="1">
    <source>
        <dbReference type="ARBA" id="ARBA00000448"/>
    </source>
</evidence>
<dbReference type="EnsemblPlants" id="Pp3c26_8580V3.7">
    <property type="protein sequence ID" value="Pp3c26_8580V3.7"/>
    <property type="gene ID" value="Pp3c26_8580"/>
</dbReference>
<dbReference type="Gramene" id="Pp3c26_8580V3.3">
    <property type="protein sequence ID" value="Pp3c26_8580V3.3"/>
    <property type="gene ID" value="Pp3c26_8580"/>
</dbReference>
<dbReference type="SUPFAM" id="SSF51445">
    <property type="entry name" value="(Trans)glycosidases"/>
    <property type="match status" value="1"/>
</dbReference>
<dbReference type="Gramene" id="Pp3c26_8580V3.9">
    <property type="protein sequence ID" value="Pp3c26_8580V3.9"/>
    <property type="gene ID" value="Pp3c26_8580"/>
</dbReference>
<evidence type="ECO:0000256" key="5">
    <source>
        <dbReference type="ARBA" id="ARBA00022801"/>
    </source>
</evidence>
<dbReference type="RefSeq" id="XP_073387831.1">
    <property type="nucleotide sequence ID" value="XM_073531730.1"/>
</dbReference>
<dbReference type="Gramene" id="Pp3c26_8580V3.6">
    <property type="protein sequence ID" value="Pp3c26_8580V3.6"/>
    <property type="gene ID" value="Pp3c26_8580"/>
</dbReference>
<dbReference type="EnsemblPlants" id="Pp3c26_8580V3.5">
    <property type="protein sequence ID" value="Pp3c26_8580V3.5"/>
    <property type="gene ID" value="Pp3c26_8580"/>
</dbReference>
<dbReference type="InterPro" id="IPR051915">
    <property type="entry name" value="Cellulose_Degrad_GH3"/>
</dbReference>
<feature type="chain" id="PRO_5043157899" description="beta-glucosidase" evidence="8">
    <location>
        <begin position="26"/>
        <end position="637"/>
    </location>
</feature>
<dbReference type="Gene3D" id="3.40.50.1700">
    <property type="entry name" value="Glycoside hydrolase family 3 C-terminal domain"/>
    <property type="match status" value="1"/>
</dbReference>
<accession>A0A2K1ICC0</accession>
<evidence type="ECO:0000313" key="11">
    <source>
        <dbReference type="EMBL" id="PNR26923.1"/>
    </source>
</evidence>
<dbReference type="RefSeq" id="XP_073387829.1">
    <property type="nucleotide sequence ID" value="XM_073531728.1"/>
</dbReference>
<dbReference type="RefSeq" id="XP_024367042.1">
    <property type="nucleotide sequence ID" value="XM_024511274.2"/>
</dbReference>
<dbReference type="Gramene" id="Pp3c26_8580V3.5">
    <property type="protein sequence ID" value="Pp3c26_8580V3.5"/>
    <property type="gene ID" value="Pp3c26_8580"/>
</dbReference>
<dbReference type="InterPro" id="IPR017853">
    <property type="entry name" value="GH"/>
</dbReference>
<protein>
    <recommendedName>
        <fullName evidence="3">beta-glucosidase</fullName>
        <ecNumber evidence="3">3.2.1.21</ecNumber>
    </recommendedName>
</protein>
<reference evidence="12" key="3">
    <citation type="submission" date="2020-12" db="UniProtKB">
        <authorList>
            <consortium name="EnsemblPlants"/>
        </authorList>
    </citation>
    <scope>IDENTIFICATION</scope>
</reference>
<dbReference type="EnsemblPlants" id="Pp3c26_8580V3.8">
    <property type="protein sequence ID" value="Pp3c26_8580V3.8"/>
    <property type="gene ID" value="Pp3c26_8580"/>
</dbReference>
<evidence type="ECO:0000313" key="12">
    <source>
        <dbReference type="EnsemblPlants" id="Pp3c26_8580V3.1"/>
    </source>
</evidence>
<dbReference type="OrthoDB" id="47059at2759"/>
<dbReference type="InterPro" id="IPR036962">
    <property type="entry name" value="Glyco_hydro_3_N_sf"/>
</dbReference>
<dbReference type="GeneID" id="112278141"/>
<dbReference type="RefSeq" id="XP_024367044.1">
    <property type="nucleotide sequence ID" value="XM_024511276.2"/>
</dbReference>
<dbReference type="FunCoup" id="A0A2K1ICC0">
    <property type="interactions" value="1039"/>
</dbReference>
<keyword evidence="6 7" id="KW-0326">Glycosidase</keyword>
<dbReference type="Gramene" id="Pp3c26_8580V3.1">
    <property type="protein sequence ID" value="Pp3c26_8580V3.1"/>
    <property type="gene ID" value="Pp3c26_8580"/>
</dbReference>
<keyword evidence="5 7" id="KW-0378">Hydrolase</keyword>
<dbReference type="FunFam" id="3.40.50.1700:FF:000002">
    <property type="entry name" value="Glycosyl hydrolase family protein"/>
    <property type="match status" value="1"/>
</dbReference>
<dbReference type="EnsemblPlants" id="Pp3c26_8580V3.6">
    <property type="protein sequence ID" value="Pp3c26_8580V3.6"/>
    <property type="gene ID" value="Pp3c26_8580"/>
</dbReference>
<dbReference type="EC" id="3.2.1.21" evidence="3"/>
<feature type="domain" description="Glycoside hydrolase family 3 N-terminal" evidence="9">
    <location>
        <begin position="57"/>
        <end position="383"/>
    </location>
</feature>
<dbReference type="EnsemblPlants" id="Pp3c26_8580V3.3">
    <property type="protein sequence ID" value="Pp3c26_8580V3.3"/>
    <property type="gene ID" value="Pp3c26_8580"/>
</dbReference>
<dbReference type="AlphaFoldDB" id="A0A2K1ICC0"/>
<dbReference type="EMBL" id="ABEU02000026">
    <property type="protein sequence ID" value="PNR26923.1"/>
    <property type="molecule type" value="Genomic_DNA"/>
</dbReference>
<dbReference type="PaxDb" id="3218-PP1S217_8V6.1"/>
<dbReference type="PRINTS" id="PR00133">
    <property type="entry name" value="GLHYDRLASE3"/>
</dbReference>